<dbReference type="InterPro" id="IPR007553">
    <property type="entry name" value="2-thiour_desulf"/>
</dbReference>
<dbReference type="Pfam" id="PF04463">
    <property type="entry name" value="2-thiour_desulf"/>
    <property type="match status" value="1"/>
</dbReference>
<name>A0A369M588_9ACTN</name>
<keyword evidence="7" id="KW-1185">Reference proteome</keyword>
<dbReference type="Pfam" id="PF13302">
    <property type="entry name" value="Acetyltransf_3"/>
    <property type="match status" value="1"/>
</dbReference>
<keyword evidence="2" id="KW-0012">Acyltransferase</keyword>
<reference evidence="6 7" key="1">
    <citation type="journal article" date="2018" name="Elife">
        <title>Discovery and characterization of a prevalent human gut bacterial enzyme sufficient for the inactivation of a family of plant toxins.</title>
        <authorList>
            <person name="Koppel N."/>
            <person name="Bisanz J.E."/>
            <person name="Pandelia M.E."/>
            <person name="Turnbaugh P.J."/>
            <person name="Balskus E.P."/>
        </authorList>
    </citation>
    <scope>NUCLEOTIDE SEQUENCE [LARGE SCALE GENOMIC DNA]</scope>
    <source>
        <strain evidence="6 7">3C</strain>
    </source>
</reference>
<dbReference type="EMBL" id="PPTS01000003">
    <property type="protein sequence ID" value="RDB65568.1"/>
    <property type="molecule type" value="Genomic_DNA"/>
</dbReference>
<dbReference type="GeneID" id="78359142"/>
<dbReference type="PROSITE" id="PS51186">
    <property type="entry name" value="GNAT"/>
    <property type="match status" value="1"/>
</dbReference>
<gene>
    <name evidence="6" type="ORF">C1877_05380</name>
</gene>
<feature type="domain" description="N-acetyltransferase" evidence="5">
    <location>
        <begin position="178"/>
        <end position="361"/>
    </location>
</feature>
<keyword evidence="1" id="KW-0808">Transferase</keyword>
<dbReference type="RefSeq" id="WP_114568612.1">
    <property type="nucleotide sequence ID" value="NZ_CABMMS010000003.1"/>
</dbReference>
<dbReference type="SUPFAM" id="SSF55729">
    <property type="entry name" value="Acyl-CoA N-acyltransferases (Nat)"/>
    <property type="match status" value="1"/>
</dbReference>
<feature type="region of interest" description="Disordered" evidence="4">
    <location>
        <begin position="367"/>
        <end position="388"/>
    </location>
</feature>
<evidence type="ECO:0000256" key="1">
    <source>
        <dbReference type="ARBA" id="ARBA00022679"/>
    </source>
</evidence>
<organism evidence="6 7">
    <name type="scientific">Gordonibacter pamelaeae</name>
    <dbReference type="NCBI Taxonomy" id="471189"/>
    <lineage>
        <taxon>Bacteria</taxon>
        <taxon>Bacillati</taxon>
        <taxon>Actinomycetota</taxon>
        <taxon>Coriobacteriia</taxon>
        <taxon>Eggerthellales</taxon>
        <taxon>Eggerthellaceae</taxon>
        <taxon>Gordonibacter</taxon>
    </lineage>
</organism>
<dbReference type="InterPro" id="IPR051531">
    <property type="entry name" value="N-acetyltransferase"/>
</dbReference>
<evidence type="ECO:0000313" key="6">
    <source>
        <dbReference type="EMBL" id="RDB65568.1"/>
    </source>
</evidence>
<sequence>MKIAISSCLLGEPCRYDGRSCPSEAARLLQGLDGVELVPVCPEVLGGLPVPRPPSEVDAAERVLRVTSAEGTDVTAAFMVGAQAALKAVGEGGCKLAVLKAKSPSCGCGLVYDGTFSGVLVPGYGATARLLRTEGVRVIDEEQLAAVLAASAVRRPGALPALFAETSAACPVLQTERLVLRAIEPEDAEDVFAYCSDPDVGADAGWPVHRTLDDSRAFIEAVACEPHVFGVFEKLSATGTDGTAGSDGAASELRTGPCIGSVGLIPDPQRRNVDALMLGYSLAKPAWGRGYMTEASREVIRYGFEELALGLISCTHYLFNDRSRRVIEKCGFEREGVIHAAEPAPDGTMQDLATYYLTRASWEAASHESARNGANPKLRQSTQEVRAE</sequence>
<evidence type="ECO:0000256" key="3">
    <source>
        <dbReference type="ARBA" id="ARBA00038502"/>
    </source>
</evidence>
<evidence type="ECO:0000259" key="5">
    <source>
        <dbReference type="PROSITE" id="PS51186"/>
    </source>
</evidence>
<comment type="similarity">
    <text evidence="3">Belongs to the acetyltransferase family. RimJ subfamily.</text>
</comment>
<feature type="compositionally biased region" description="Polar residues" evidence="4">
    <location>
        <begin position="378"/>
        <end position="388"/>
    </location>
</feature>
<dbReference type="PANTHER" id="PTHR43792:SF8">
    <property type="entry name" value="[RIBOSOMAL PROTEIN US5]-ALANINE N-ACETYLTRANSFERASE"/>
    <property type="match status" value="1"/>
</dbReference>
<dbReference type="GO" id="GO:0008999">
    <property type="term" value="F:protein-N-terminal-alanine acetyltransferase activity"/>
    <property type="evidence" value="ECO:0007669"/>
    <property type="project" value="TreeGrafter"/>
</dbReference>
<dbReference type="Proteomes" id="UP000254000">
    <property type="component" value="Unassembled WGS sequence"/>
</dbReference>
<dbReference type="PANTHER" id="PTHR43792">
    <property type="entry name" value="GNAT FAMILY, PUTATIVE (AFU_ORTHOLOGUE AFUA_3G00765)-RELATED-RELATED"/>
    <property type="match status" value="1"/>
</dbReference>
<protein>
    <submittedName>
        <fullName evidence="6">GNAT family N-acetyltransferase</fullName>
    </submittedName>
</protein>
<dbReference type="GO" id="GO:0005737">
    <property type="term" value="C:cytoplasm"/>
    <property type="evidence" value="ECO:0007669"/>
    <property type="project" value="TreeGrafter"/>
</dbReference>
<evidence type="ECO:0000256" key="4">
    <source>
        <dbReference type="SAM" id="MobiDB-lite"/>
    </source>
</evidence>
<proteinExistence type="inferred from homology"/>
<dbReference type="OrthoDB" id="9132139at2"/>
<accession>A0A369M588</accession>
<evidence type="ECO:0000313" key="7">
    <source>
        <dbReference type="Proteomes" id="UP000254000"/>
    </source>
</evidence>
<comment type="caution">
    <text evidence="6">The sequence shown here is derived from an EMBL/GenBank/DDBJ whole genome shotgun (WGS) entry which is preliminary data.</text>
</comment>
<dbReference type="Gene3D" id="3.40.630.30">
    <property type="match status" value="1"/>
</dbReference>
<dbReference type="InterPro" id="IPR016181">
    <property type="entry name" value="Acyl_CoA_acyltransferase"/>
</dbReference>
<evidence type="ECO:0000256" key="2">
    <source>
        <dbReference type="ARBA" id="ARBA00023315"/>
    </source>
</evidence>
<dbReference type="InterPro" id="IPR000182">
    <property type="entry name" value="GNAT_dom"/>
</dbReference>
<dbReference type="AlphaFoldDB" id="A0A369M588"/>